<feature type="transmembrane region" description="Helical" evidence="13">
    <location>
        <begin position="161"/>
        <end position="179"/>
    </location>
</feature>
<dbReference type="PANTHER" id="PTHR47354">
    <property type="entry name" value="NADH OXIDOREDUCTASE HCR"/>
    <property type="match status" value="1"/>
</dbReference>
<evidence type="ECO:0000256" key="6">
    <source>
        <dbReference type="ARBA" id="ARBA00022723"/>
    </source>
</evidence>
<dbReference type="SUPFAM" id="SSF63380">
    <property type="entry name" value="Riboflavin synthase domain-like"/>
    <property type="match status" value="1"/>
</dbReference>
<evidence type="ECO:0000313" key="16">
    <source>
        <dbReference type="Proteomes" id="UP000503003"/>
    </source>
</evidence>
<feature type="transmembrane region" description="Helical" evidence="13">
    <location>
        <begin position="185"/>
        <end position="206"/>
    </location>
</feature>
<evidence type="ECO:0000256" key="8">
    <source>
        <dbReference type="ARBA" id="ARBA00022989"/>
    </source>
</evidence>
<dbReference type="PANTHER" id="PTHR47354:SF8">
    <property type="entry name" value="1,2-PHENYLACETYL-COA EPOXIDASE, SUBUNIT E"/>
    <property type="match status" value="1"/>
</dbReference>
<dbReference type="Pfam" id="PF08022">
    <property type="entry name" value="FAD_binding_8"/>
    <property type="match status" value="1"/>
</dbReference>
<feature type="transmembrane region" description="Helical" evidence="13">
    <location>
        <begin position="317"/>
        <end position="336"/>
    </location>
</feature>
<organism evidence="15 16">
    <name type="scientific">Vibrio ziniensis</name>
    <dbReference type="NCBI Taxonomy" id="2711221"/>
    <lineage>
        <taxon>Bacteria</taxon>
        <taxon>Pseudomonadati</taxon>
        <taxon>Pseudomonadota</taxon>
        <taxon>Gammaproteobacteria</taxon>
        <taxon>Vibrionales</taxon>
        <taxon>Vibrionaceae</taxon>
        <taxon>Vibrio</taxon>
    </lineage>
</organism>
<dbReference type="GO" id="GO:0050660">
    <property type="term" value="F:flavin adenine dinucleotide binding"/>
    <property type="evidence" value="ECO:0007669"/>
    <property type="project" value="TreeGrafter"/>
</dbReference>
<evidence type="ECO:0000313" key="15">
    <source>
        <dbReference type="EMBL" id="QIH41564.1"/>
    </source>
</evidence>
<comment type="cofactor">
    <cofactor evidence="1">
        <name>FAD</name>
        <dbReference type="ChEBI" id="CHEBI:57692"/>
    </cofactor>
</comment>
<evidence type="ECO:0000256" key="11">
    <source>
        <dbReference type="ARBA" id="ARBA00023014"/>
    </source>
</evidence>
<dbReference type="GO" id="GO:0046872">
    <property type="term" value="F:metal ion binding"/>
    <property type="evidence" value="ECO:0007669"/>
    <property type="project" value="UniProtKB-KW"/>
</dbReference>
<evidence type="ECO:0000256" key="9">
    <source>
        <dbReference type="ARBA" id="ARBA00023002"/>
    </source>
</evidence>
<dbReference type="RefSeq" id="WP_165311158.1">
    <property type="nucleotide sequence ID" value="NZ_CP049331.1"/>
</dbReference>
<keyword evidence="8 13" id="KW-1133">Transmembrane helix</keyword>
<evidence type="ECO:0000259" key="14">
    <source>
        <dbReference type="PROSITE" id="PS51384"/>
    </source>
</evidence>
<evidence type="ECO:0000256" key="7">
    <source>
        <dbReference type="ARBA" id="ARBA00022827"/>
    </source>
</evidence>
<keyword evidence="11" id="KW-0411">Iron-sulfur</keyword>
<dbReference type="InterPro" id="IPR050415">
    <property type="entry name" value="MRET"/>
</dbReference>
<keyword evidence="9" id="KW-0560">Oxidoreductase</keyword>
<dbReference type="Gene3D" id="2.40.30.10">
    <property type="entry name" value="Translation factors"/>
    <property type="match status" value="1"/>
</dbReference>
<evidence type="ECO:0000256" key="4">
    <source>
        <dbReference type="ARBA" id="ARBA00022692"/>
    </source>
</evidence>
<dbReference type="InterPro" id="IPR017927">
    <property type="entry name" value="FAD-bd_FR_type"/>
</dbReference>
<dbReference type="Proteomes" id="UP000503003">
    <property type="component" value="Chromosome 1"/>
</dbReference>
<dbReference type="PROSITE" id="PS51384">
    <property type="entry name" value="FAD_FR"/>
    <property type="match status" value="1"/>
</dbReference>
<evidence type="ECO:0000256" key="1">
    <source>
        <dbReference type="ARBA" id="ARBA00001974"/>
    </source>
</evidence>
<evidence type="ECO:0000256" key="2">
    <source>
        <dbReference type="ARBA" id="ARBA00004141"/>
    </source>
</evidence>
<keyword evidence="3" id="KW-0285">Flavoprotein</keyword>
<evidence type="ECO:0000256" key="5">
    <source>
        <dbReference type="ARBA" id="ARBA00022714"/>
    </source>
</evidence>
<feature type="domain" description="FAD-binding FR-type" evidence="14">
    <location>
        <begin position="209"/>
        <end position="311"/>
    </location>
</feature>
<keyword evidence="12 13" id="KW-0472">Membrane</keyword>
<dbReference type="CDD" id="cd06198">
    <property type="entry name" value="FNR_like_3"/>
    <property type="match status" value="1"/>
</dbReference>
<keyword evidence="4 13" id="KW-0812">Transmembrane</keyword>
<dbReference type="GO" id="GO:0051537">
    <property type="term" value="F:2 iron, 2 sulfur cluster binding"/>
    <property type="evidence" value="ECO:0007669"/>
    <property type="project" value="UniProtKB-KW"/>
</dbReference>
<proteinExistence type="predicted"/>
<comment type="subcellular location">
    <subcellularLocation>
        <location evidence="2">Membrane</location>
        <topology evidence="2">Multi-pass membrane protein</topology>
    </subcellularLocation>
</comment>
<dbReference type="EMBL" id="CP049331">
    <property type="protein sequence ID" value="QIH41564.1"/>
    <property type="molecule type" value="Genomic_DNA"/>
</dbReference>
<evidence type="ECO:0000256" key="13">
    <source>
        <dbReference type="SAM" id="Phobius"/>
    </source>
</evidence>
<dbReference type="GO" id="GO:0016020">
    <property type="term" value="C:membrane"/>
    <property type="evidence" value="ECO:0007669"/>
    <property type="project" value="UniProtKB-SubCell"/>
</dbReference>
<keyword evidence="6" id="KW-0479">Metal-binding</keyword>
<dbReference type="InterPro" id="IPR013130">
    <property type="entry name" value="Fe3_Rdtase_TM_dom"/>
</dbReference>
<dbReference type="InterPro" id="IPR039261">
    <property type="entry name" value="FNR_nucleotide-bd"/>
</dbReference>
<gene>
    <name evidence="15" type="ORF">G5S32_05995</name>
</gene>
<protein>
    <submittedName>
        <fullName evidence="15">Iron reductase</fullName>
    </submittedName>
</protein>
<feature type="transmembrane region" description="Helical" evidence="13">
    <location>
        <begin position="74"/>
        <end position="90"/>
    </location>
</feature>
<dbReference type="Pfam" id="PF01794">
    <property type="entry name" value="Ferric_reduct"/>
    <property type="match status" value="1"/>
</dbReference>
<dbReference type="InterPro" id="IPR013112">
    <property type="entry name" value="FAD-bd_8"/>
</dbReference>
<dbReference type="AlphaFoldDB" id="A0A6G7CHL0"/>
<dbReference type="KEGG" id="vzi:G5S32_05995"/>
<keyword evidence="7" id="KW-0274">FAD</keyword>
<evidence type="ECO:0000256" key="12">
    <source>
        <dbReference type="ARBA" id="ARBA00023136"/>
    </source>
</evidence>
<reference evidence="15 16" key="1">
    <citation type="submission" date="2020-02" db="EMBL/GenBank/DDBJ databases">
        <title>A complete genome of a marine bacterium Vibrio sp. ZWAL4003 isolated from the mangrove sediment with the ability to degrade polysaccharides.</title>
        <authorList>
            <person name="Wu J."/>
            <person name="Qu W."/>
            <person name="Zeng R."/>
        </authorList>
    </citation>
    <scope>NUCLEOTIDE SEQUENCE [LARGE SCALE GENOMIC DNA]</scope>
    <source>
        <strain evidence="15 16">ZWAL4003</strain>
    </source>
</reference>
<dbReference type="InterPro" id="IPR017938">
    <property type="entry name" value="Riboflavin_synthase-like_b-brl"/>
</dbReference>
<name>A0A6G7CHL0_9VIBR</name>
<evidence type="ECO:0000256" key="3">
    <source>
        <dbReference type="ARBA" id="ARBA00022630"/>
    </source>
</evidence>
<accession>A0A6G7CHL0</accession>
<keyword evidence="5" id="KW-0001">2Fe-2S</keyword>
<keyword evidence="16" id="KW-1185">Reference proteome</keyword>
<feature type="transmembrane region" description="Helical" evidence="13">
    <location>
        <begin position="130"/>
        <end position="149"/>
    </location>
</feature>
<keyword evidence="10" id="KW-0408">Iron</keyword>
<feature type="transmembrane region" description="Helical" evidence="13">
    <location>
        <begin position="33"/>
        <end position="53"/>
    </location>
</feature>
<evidence type="ECO:0000256" key="10">
    <source>
        <dbReference type="ARBA" id="ARBA00023004"/>
    </source>
</evidence>
<sequence>MKRITSLIILLWLPSVLLTWSSDASYFYWRHQLTMLTGAIGFAYMAVAMLLAMRIPRVEEYVHGLDKGYALHKQMGIGALITMIMHWVLIESPKWLISLGLMEGQQRRQRLGGLVEGINWTHWAKAVGEYTFYIFIAFVAISLIQAISYRKFRFTHKIAGAIFLAGSFHGLLLLDYQWSSVGMNLAIWAAAIVGSICALVSLTGLIGRARIVNGEVTDIERVHDDVSQSRVLHVKMKLDGSMKYSAGQFAYVNFHDGEAPHPFSVLSYDTHNQELEFAIKDLGDYTHELYDNLSVGRKVAVEGGYGRFHIPKASNQVWIGAGIGIVPFIAWLNQLVRMPHSTSRRIELFYCRDNDDQTYFVKMLEKLVNKLPFVNLHIYTASHNEFLCADRVAQTVDLSDASVSFCGPINFGNILKGKLLTLGLNKQNFHSERFVMR</sequence>
<dbReference type="GO" id="GO:0016491">
    <property type="term" value="F:oxidoreductase activity"/>
    <property type="evidence" value="ECO:0007669"/>
    <property type="project" value="UniProtKB-KW"/>
</dbReference>
<dbReference type="Gene3D" id="3.40.50.80">
    <property type="entry name" value="Nucleotide-binding domain of ferredoxin-NADP reductase (FNR) module"/>
    <property type="match status" value="1"/>
</dbReference>
<dbReference type="SUPFAM" id="SSF52343">
    <property type="entry name" value="Ferredoxin reductase-like, C-terminal NADP-linked domain"/>
    <property type="match status" value="1"/>
</dbReference>